<accession>A0A930HKA8</accession>
<evidence type="ECO:0000256" key="2">
    <source>
        <dbReference type="ARBA" id="ARBA00022737"/>
    </source>
</evidence>
<dbReference type="PANTHER" id="PTHR47566">
    <property type="match status" value="1"/>
</dbReference>
<dbReference type="AlphaFoldDB" id="A0A930HKA8"/>
<protein>
    <submittedName>
        <fullName evidence="4">Leucine-rich repeat domain-containing protein</fullName>
    </submittedName>
</protein>
<keyword evidence="1" id="KW-0433">Leucine-rich repeat</keyword>
<dbReference type="EMBL" id="JABZSJ010000001">
    <property type="protein sequence ID" value="MBF1383355.1"/>
    <property type="molecule type" value="Genomic_DNA"/>
</dbReference>
<evidence type="ECO:0000313" key="5">
    <source>
        <dbReference type="Proteomes" id="UP000771736"/>
    </source>
</evidence>
<evidence type="ECO:0000256" key="1">
    <source>
        <dbReference type="ARBA" id="ARBA00022614"/>
    </source>
</evidence>
<name>A0A930HKA8_9BACT</name>
<dbReference type="Proteomes" id="UP000771736">
    <property type="component" value="Unassembled WGS sequence"/>
</dbReference>
<sequence>MRRLYLALTLCVLFFSTSEIKAEVGQGVIKFKTNKAVGSTISMEIFVYDGLDDDGDVKDANPEEGTNISFEGATKKAIVQQKVYLTVTSPEITIHGDVNYLTIVGQEIKDIDVSGASKLTTLRVNENPLTTLDLSNNAALTEVWATACSDLTSVKFAPASALMTLSLQGTQVANLNLSQAQFLRTLHVGDNPNLTTIDLSQLTELEELWINGNGIEALDLTNNTNLTTLECSRNLLTTLNLSGKSDLNYVSCWCNKLKGEGLNALIQSLTKETEGEERELCVYNGLFENEQNELTDEQIAAIKARGWTPKQAKGNKEMFAWVEITSAVTGIDAVSVKANDTDKWFDLMGRRIAKPTAKGIYIHNGKKILLK</sequence>
<dbReference type="SUPFAM" id="SSF52058">
    <property type="entry name" value="L domain-like"/>
    <property type="match status" value="1"/>
</dbReference>
<evidence type="ECO:0000256" key="3">
    <source>
        <dbReference type="SAM" id="SignalP"/>
    </source>
</evidence>
<comment type="caution">
    <text evidence="4">The sequence shown here is derived from an EMBL/GenBank/DDBJ whole genome shotgun (WGS) entry which is preliminary data.</text>
</comment>
<evidence type="ECO:0000313" key="4">
    <source>
        <dbReference type="EMBL" id="MBF1383355.1"/>
    </source>
</evidence>
<organism evidence="4 5">
    <name type="scientific">Prevotella aurantiaca</name>
    <dbReference type="NCBI Taxonomy" id="596085"/>
    <lineage>
        <taxon>Bacteria</taxon>
        <taxon>Pseudomonadati</taxon>
        <taxon>Bacteroidota</taxon>
        <taxon>Bacteroidia</taxon>
        <taxon>Bacteroidales</taxon>
        <taxon>Prevotellaceae</taxon>
        <taxon>Prevotella</taxon>
    </lineage>
</organism>
<dbReference type="GO" id="GO:0035591">
    <property type="term" value="F:signaling adaptor activity"/>
    <property type="evidence" value="ECO:0007669"/>
    <property type="project" value="TreeGrafter"/>
</dbReference>
<dbReference type="InterPro" id="IPR052574">
    <property type="entry name" value="CDIRP"/>
</dbReference>
<dbReference type="PANTHER" id="PTHR47566:SF1">
    <property type="entry name" value="PROTEIN NUD1"/>
    <property type="match status" value="1"/>
</dbReference>
<feature type="chain" id="PRO_5037634994" evidence="3">
    <location>
        <begin position="22"/>
        <end position="371"/>
    </location>
</feature>
<dbReference type="Gene3D" id="3.80.10.10">
    <property type="entry name" value="Ribonuclease Inhibitor"/>
    <property type="match status" value="1"/>
</dbReference>
<proteinExistence type="predicted"/>
<keyword evidence="2" id="KW-0677">Repeat</keyword>
<dbReference type="InterPro" id="IPR032675">
    <property type="entry name" value="LRR_dom_sf"/>
</dbReference>
<feature type="signal peptide" evidence="3">
    <location>
        <begin position="1"/>
        <end position="21"/>
    </location>
</feature>
<dbReference type="RefSeq" id="WP_273158162.1">
    <property type="nucleotide sequence ID" value="NZ_JABZSI010000060.1"/>
</dbReference>
<keyword evidence="3" id="KW-0732">Signal</keyword>
<gene>
    <name evidence="4" type="ORF">HXN26_00640</name>
</gene>
<reference evidence="4" key="1">
    <citation type="submission" date="2020-04" db="EMBL/GenBank/DDBJ databases">
        <title>Deep metagenomics examines the oral microbiome during advanced dental caries in children, revealing novel taxa and co-occurrences with host molecules.</title>
        <authorList>
            <person name="Baker J.L."/>
            <person name="Morton J.T."/>
            <person name="Dinis M."/>
            <person name="Alvarez R."/>
            <person name="Tran N.C."/>
            <person name="Knight R."/>
            <person name="Edlund A."/>
        </authorList>
    </citation>
    <scope>NUCLEOTIDE SEQUENCE</scope>
    <source>
        <strain evidence="4">JCVI_44_bin.5</strain>
    </source>
</reference>